<feature type="transmembrane region" description="Helical" evidence="2">
    <location>
        <begin position="32"/>
        <end position="54"/>
    </location>
</feature>
<name>A0AAW2TLN0_9LAMI</name>
<keyword evidence="2" id="KW-1133">Transmembrane helix</keyword>
<protein>
    <submittedName>
        <fullName evidence="3">Uncharacterized protein</fullName>
    </submittedName>
</protein>
<evidence type="ECO:0000256" key="1">
    <source>
        <dbReference type="SAM" id="MobiDB-lite"/>
    </source>
</evidence>
<reference evidence="3" key="2">
    <citation type="journal article" date="2024" name="Plant">
        <title>Genomic evolution and insights into agronomic trait innovations of Sesamum species.</title>
        <authorList>
            <person name="Miao H."/>
            <person name="Wang L."/>
            <person name="Qu L."/>
            <person name="Liu H."/>
            <person name="Sun Y."/>
            <person name="Le M."/>
            <person name="Wang Q."/>
            <person name="Wei S."/>
            <person name="Zheng Y."/>
            <person name="Lin W."/>
            <person name="Duan Y."/>
            <person name="Cao H."/>
            <person name="Xiong S."/>
            <person name="Wang X."/>
            <person name="Wei L."/>
            <person name="Li C."/>
            <person name="Ma Q."/>
            <person name="Ju M."/>
            <person name="Zhao R."/>
            <person name="Li G."/>
            <person name="Mu C."/>
            <person name="Tian Q."/>
            <person name="Mei H."/>
            <person name="Zhang T."/>
            <person name="Gao T."/>
            <person name="Zhang H."/>
        </authorList>
    </citation>
    <scope>NUCLEOTIDE SEQUENCE</scope>
    <source>
        <strain evidence="3">KEN1</strain>
    </source>
</reference>
<sequence>MIQLANYYFVFQGVIFTTFYNSPPDVKCCFRWLPFTLSFLAGSFNIWALFTIAFKYKTTLDDIDRNEFTVPRGSGIGCAAGLPRATMSAFLSISSKVVLYLKATVERAQMLGDPARKERANGTHRKRHLTSEGLL</sequence>
<evidence type="ECO:0000313" key="3">
    <source>
        <dbReference type="EMBL" id="KAL0405123.1"/>
    </source>
</evidence>
<comment type="caution">
    <text evidence="3">The sequence shown here is derived from an EMBL/GenBank/DDBJ whole genome shotgun (WGS) entry which is preliminary data.</text>
</comment>
<keyword evidence="2" id="KW-0812">Transmembrane</keyword>
<gene>
    <name evidence="3" type="ORF">Slati_3826200</name>
</gene>
<dbReference type="AlphaFoldDB" id="A0AAW2TLN0"/>
<keyword evidence="2" id="KW-0472">Membrane</keyword>
<accession>A0AAW2TLN0</accession>
<evidence type="ECO:0000256" key="2">
    <source>
        <dbReference type="SAM" id="Phobius"/>
    </source>
</evidence>
<feature type="region of interest" description="Disordered" evidence="1">
    <location>
        <begin position="112"/>
        <end position="135"/>
    </location>
</feature>
<dbReference type="PANTHER" id="PTHR33287:SF2">
    <property type="entry name" value="TRANSMEMBRANE PROTEIN"/>
    <property type="match status" value="1"/>
</dbReference>
<dbReference type="PANTHER" id="PTHR33287">
    <property type="entry name" value="OS03G0453550 PROTEIN"/>
    <property type="match status" value="1"/>
</dbReference>
<proteinExistence type="predicted"/>
<reference evidence="3" key="1">
    <citation type="submission" date="2020-06" db="EMBL/GenBank/DDBJ databases">
        <authorList>
            <person name="Li T."/>
            <person name="Hu X."/>
            <person name="Zhang T."/>
            <person name="Song X."/>
            <person name="Zhang H."/>
            <person name="Dai N."/>
            <person name="Sheng W."/>
            <person name="Hou X."/>
            <person name="Wei L."/>
        </authorList>
    </citation>
    <scope>NUCLEOTIDE SEQUENCE</scope>
    <source>
        <strain evidence="3">KEN1</strain>
        <tissue evidence="3">Leaf</tissue>
    </source>
</reference>
<dbReference type="EMBL" id="JACGWN010000014">
    <property type="protein sequence ID" value="KAL0405123.1"/>
    <property type="molecule type" value="Genomic_DNA"/>
</dbReference>
<organism evidence="3">
    <name type="scientific">Sesamum latifolium</name>
    <dbReference type="NCBI Taxonomy" id="2727402"/>
    <lineage>
        <taxon>Eukaryota</taxon>
        <taxon>Viridiplantae</taxon>
        <taxon>Streptophyta</taxon>
        <taxon>Embryophyta</taxon>
        <taxon>Tracheophyta</taxon>
        <taxon>Spermatophyta</taxon>
        <taxon>Magnoliopsida</taxon>
        <taxon>eudicotyledons</taxon>
        <taxon>Gunneridae</taxon>
        <taxon>Pentapetalae</taxon>
        <taxon>asterids</taxon>
        <taxon>lamiids</taxon>
        <taxon>Lamiales</taxon>
        <taxon>Pedaliaceae</taxon>
        <taxon>Sesamum</taxon>
    </lineage>
</organism>